<evidence type="ECO:0000313" key="2">
    <source>
        <dbReference type="Proteomes" id="UP001519272"/>
    </source>
</evidence>
<organism evidence="1 2">
    <name type="scientific">Paenibacillus turicensis</name>
    <dbReference type="NCBI Taxonomy" id="160487"/>
    <lineage>
        <taxon>Bacteria</taxon>
        <taxon>Bacillati</taxon>
        <taxon>Bacillota</taxon>
        <taxon>Bacilli</taxon>
        <taxon>Bacillales</taxon>
        <taxon>Paenibacillaceae</taxon>
        <taxon>Paenibacillus</taxon>
    </lineage>
</organism>
<evidence type="ECO:0000313" key="1">
    <source>
        <dbReference type="EMBL" id="MBP1906553.1"/>
    </source>
</evidence>
<dbReference type="Proteomes" id="UP001519272">
    <property type="component" value="Unassembled WGS sequence"/>
</dbReference>
<proteinExistence type="predicted"/>
<dbReference type="RefSeq" id="WP_210090146.1">
    <property type="nucleotide sequence ID" value="NZ_JAGGKG010000016.1"/>
</dbReference>
<protein>
    <submittedName>
        <fullName evidence="1">DNA uptake protein ComE-like DNA-binding protein</fullName>
    </submittedName>
</protein>
<dbReference type="Pfam" id="PF12836">
    <property type="entry name" value="HHH_3"/>
    <property type="match status" value="1"/>
</dbReference>
<accession>A0ABS4FW15</accession>
<dbReference type="EMBL" id="JAGGKG010000016">
    <property type="protein sequence ID" value="MBP1906553.1"/>
    <property type="molecule type" value="Genomic_DNA"/>
</dbReference>
<reference evidence="1 2" key="1">
    <citation type="submission" date="2021-03" db="EMBL/GenBank/DDBJ databases">
        <title>Genomic Encyclopedia of Type Strains, Phase IV (KMG-IV): sequencing the most valuable type-strain genomes for metagenomic binning, comparative biology and taxonomic classification.</title>
        <authorList>
            <person name="Goeker M."/>
        </authorList>
    </citation>
    <scope>NUCLEOTIDE SEQUENCE [LARGE SCALE GENOMIC DNA]</scope>
    <source>
        <strain evidence="1 2">DSM 14349</strain>
    </source>
</reference>
<name>A0ABS4FW15_9BACL</name>
<comment type="caution">
    <text evidence="1">The sequence shown here is derived from an EMBL/GenBank/DDBJ whole genome shotgun (WGS) entry which is preliminary data.</text>
</comment>
<dbReference type="SUPFAM" id="SSF47781">
    <property type="entry name" value="RuvA domain 2-like"/>
    <property type="match status" value="1"/>
</dbReference>
<keyword evidence="2" id="KW-1185">Reference proteome</keyword>
<sequence>MEKVHLDRITEICEDYSDSWFYPKELISKKMWTNMFVEFRLPHEIEIIALIDTTLFKNGKRGLIIANTGIYLRNAWPTNYHYAFFNWEQFKELEFESSGSFNLSMGSEVLFNMSGISEKREEVIELFYDIQQCLLNPTQPESQDIEVLDVLHLGDESNTASLYDKSEFALIDVNIASQEELLEHLGLGIEPTKQIVQHRETVGGFKMIEEVGQLLALKPHQIEQLRGKTAFSPILSKVKTRIIDY</sequence>
<gene>
    <name evidence="1" type="ORF">J2Z32_003215</name>
</gene>
<dbReference type="Gene3D" id="1.10.150.280">
    <property type="entry name" value="AF1531-like domain"/>
    <property type="match status" value="1"/>
</dbReference>
<dbReference type="InterPro" id="IPR010994">
    <property type="entry name" value="RuvA_2-like"/>
</dbReference>